<proteinExistence type="predicted"/>
<accession>A0AAD2H604</accession>
<protein>
    <recommendedName>
        <fullName evidence="4">Gag-like protein</fullName>
    </recommendedName>
</protein>
<feature type="region of interest" description="Disordered" evidence="1">
    <location>
        <begin position="480"/>
        <end position="600"/>
    </location>
</feature>
<organism evidence="2 3">
    <name type="scientific">Mycena citricolor</name>
    <dbReference type="NCBI Taxonomy" id="2018698"/>
    <lineage>
        <taxon>Eukaryota</taxon>
        <taxon>Fungi</taxon>
        <taxon>Dikarya</taxon>
        <taxon>Basidiomycota</taxon>
        <taxon>Agaricomycotina</taxon>
        <taxon>Agaricomycetes</taxon>
        <taxon>Agaricomycetidae</taxon>
        <taxon>Agaricales</taxon>
        <taxon>Marasmiineae</taxon>
        <taxon>Mycenaceae</taxon>
        <taxon>Mycena</taxon>
    </lineage>
</organism>
<sequence length="600" mass="65680">MESGIDLSTITTQEATRSLIAKGFLTETVSDTPTHSDLALAILRAAATGGLSVIVADALRTVAHLVETLNGPTHIKQLGEDIQGVLRILQGELADPNDDEEGHGRPTLMTAKLTNTVEQHCKTLERATTQLETCIDEASARAAKAAAHTTSALQARTVTYADAVREAPPPQLATAFAQSRARRLQITIRPERDTTATWQNLNDRETLTKVNIALTTAHENENTNGNEKPEELKARASQRTRNGALIIHMTTVEGAEWIQQPENMRAFLGALGGTTVHTPHNYTVIADFVPVTFDPESPTAISELEDNNGHENGQIASARYIKPMERRARGQRVAHVTIGFKTAEAANRAIKFGLFVECTKVNCRKMLQEPTRCVKCQFYNTGHVARTCNSIHDTCARCGEMHRTSTCAATDEQVACSNCRANNLPAHGHGAADRTCPVFAKTLRESRQRNTDAQYRYYPTADDPDSWETTHAHAPDIQHQGRTFQGGNRPTTHPPATTANTITITPRATQRPDTHTEPPALQAQRPACQARTFGDQIRPGTTLRQTTLPFQPAHRAIRPLSPPYSTGPYPGSQPRSWDNQVSEQGTGNPLFPRATPPNKE</sequence>
<evidence type="ECO:0000256" key="1">
    <source>
        <dbReference type="SAM" id="MobiDB-lite"/>
    </source>
</evidence>
<evidence type="ECO:0000313" key="3">
    <source>
        <dbReference type="Proteomes" id="UP001295794"/>
    </source>
</evidence>
<comment type="caution">
    <text evidence="2">The sequence shown here is derived from an EMBL/GenBank/DDBJ whole genome shotgun (WGS) entry which is preliminary data.</text>
</comment>
<dbReference type="AlphaFoldDB" id="A0AAD2H604"/>
<gene>
    <name evidence="2" type="ORF">MYCIT1_LOCUS14285</name>
</gene>
<evidence type="ECO:0000313" key="2">
    <source>
        <dbReference type="EMBL" id="CAK5270118.1"/>
    </source>
</evidence>
<reference evidence="2" key="1">
    <citation type="submission" date="2023-11" db="EMBL/GenBank/DDBJ databases">
        <authorList>
            <person name="De Vega J J."/>
            <person name="De Vega J J."/>
        </authorList>
    </citation>
    <scope>NUCLEOTIDE SEQUENCE</scope>
</reference>
<feature type="compositionally biased region" description="Polar residues" evidence="1">
    <location>
        <begin position="575"/>
        <end position="587"/>
    </location>
</feature>
<feature type="compositionally biased region" description="Low complexity" evidence="1">
    <location>
        <begin position="488"/>
        <end position="509"/>
    </location>
</feature>
<keyword evidence="3" id="KW-1185">Reference proteome</keyword>
<dbReference type="EMBL" id="CAVNYO010000158">
    <property type="protein sequence ID" value="CAK5270118.1"/>
    <property type="molecule type" value="Genomic_DNA"/>
</dbReference>
<dbReference type="Proteomes" id="UP001295794">
    <property type="component" value="Unassembled WGS sequence"/>
</dbReference>
<name>A0AAD2H604_9AGAR</name>
<feature type="compositionally biased region" description="Low complexity" evidence="1">
    <location>
        <begin position="563"/>
        <end position="574"/>
    </location>
</feature>
<evidence type="ECO:0008006" key="4">
    <source>
        <dbReference type="Google" id="ProtNLM"/>
    </source>
</evidence>